<keyword evidence="3" id="KW-0418">Kinase</keyword>
<dbReference type="EMBL" id="BBMN01000001">
    <property type="protein sequence ID" value="GAL02907.1"/>
    <property type="molecule type" value="Genomic_DNA"/>
</dbReference>
<evidence type="ECO:0000256" key="1">
    <source>
        <dbReference type="SAM" id="SignalP"/>
    </source>
</evidence>
<dbReference type="Proteomes" id="UP000029227">
    <property type="component" value="Unassembled WGS sequence"/>
</dbReference>
<feature type="chain" id="PRO_5001862560" evidence="1">
    <location>
        <begin position="21"/>
        <end position="166"/>
    </location>
</feature>
<evidence type="ECO:0000313" key="4">
    <source>
        <dbReference type="Proteomes" id="UP000029227"/>
    </source>
</evidence>
<comment type="caution">
    <text evidence="3">The sequence shown here is derived from an EMBL/GenBank/DDBJ whole genome shotgun (WGS) entry which is preliminary data.</text>
</comment>
<dbReference type="InterPro" id="IPR021821">
    <property type="entry name" value="VxrA_SD"/>
</dbReference>
<name>A0A090R5K7_9GAMM</name>
<sequence>MKKYVLLLSLLLLGPKAALAENLPERLSAVRAELLASEPVATYDFRQLQSQYPDALILHESLLPQSADYPLKSLQRLYKSSLSCKGPWPVTPLLTQPLVFTRAICNNTVLPIGWFTRAGISILAVVAMRSVICKSIRICSKNSIRFCIFRSENSRLPIPFSGVYSA</sequence>
<dbReference type="eggNOG" id="COG0642">
    <property type="taxonomic scope" value="Bacteria"/>
</dbReference>
<proteinExistence type="predicted"/>
<dbReference type="GO" id="GO:0016301">
    <property type="term" value="F:kinase activity"/>
    <property type="evidence" value="ECO:0007669"/>
    <property type="project" value="UniProtKB-KW"/>
</dbReference>
<accession>A0A090R5K7</accession>
<evidence type="ECO:0000259" key="2">
    <source>
        <dbReference type="Pfam" id="PF11884"/>
    </source>
</evidence>
<dbReference type="AlphaFoldDB" id="A0A090R5K7"/>
<reference evidence="3 4" key="1">
    <citation type="journal article" date="2014" name="Genome Announc.">
        <title>Draft Genome Sequences of Two Vibrionaceae Species, Vibrio ponticus C121 and Photobacterium aphoticum C119, Isolated as Coral Reef Microbiota.</title>
        <authorList>
            <person name="Al-saari N."/>
            <person name="Meirelles P.M."/>
            <person name="Mino S."/>
            <person name="Suda W."/>
            <person name="Oshima K."/>
            <person name="Hattori M."/>
            <person name="Ohkuma M."/>
            <person name="Thompson F.L."/>
            <person name="Gomez-Gil B."/>
            <person name="Sawabe T."/>
            <person name="Sawabe T."/>
        </authorList>
    </citation>
    <scope>NUCLEOTIDE SEQUENCE [LARGE SCALE GENOMIC DNA]</scope>
    <source>
        <strain evidence="3 4">JCM 19237</strain>
    </source>
</reference>
<feature type="domain" description="Histidine kinase VxrA sensor" evidence="2">
    <location>
        <begin position="18"/>
        <end position="120"/>
    </location>
</feature>
<dbReference type="STRING" id="754436.JCM19237_5800"/>
<organism evidence="3 4">
    <name type="scientific">Photobacterium aphoticum</name>
    <dbReference type="NCBI Taxonomy" id="754436"/>
    <lineage>
        <taxon>Bacteria</taxon>
        <taxon>Pseudomonadati</taxon>
        <taxon>Pseudomonadota</taxon>
        <taxon>Gammaproteobacteria</taxon>
        <taxon>Vibrionales</taxon>
        <taxon>Vibrionaceae</taxon>
        <taxon>Photobacterium</taxon>
    </lineage>
</organism>
<keyword evidence="3" id="KW-0808">Transferase</keyword>
<keyword evidence="1" id="KW-0732">Signal</keyword>
<feature type="signal peptide" evidence="1">
    <location>
        <begin position="1"/>
        <end position="20"/>
    </location>
</feature>
<protein>
    <submittedName>
        <fullName evidence="3">Signal transduction histidine kinase</fullName>
    </submittedName>
</protein>
<evidence type="ECO:0000313" key="3">
    <source>
        <dbReference type="EMBL" id="GAL02907.1"/>
    </source>
</evidence>
<dbReference type="Pfam" id="PF11884">
    <property type="entry name" value="DUF3404"/>
    <property type="match status" value="1"/>
</dbReference>
<gene>
    <name evidence="3" type="ORF">JCM19237_5800</name>
</gene>